<feature type="non-terminal residue" evidence="1">
    <location>
        <position position="1"/>
    </location>
</feature>
<evidence type="ECO:0000313" key="3">
    <source>
        <dbReference type="Proteomes" id="UP000570595"/>
    </source>
</evidence>
<evidence type="ECO:0000313" key="2">
    <source>
        <dbReference type="EMBL" id="KAF4647468.1"/>
    </source>
</evidence>
<dbReference type="AlphaFoldDB" id="A0A7J6KIT3"/>
<gene>
    <name evidence="2" type="ORF">FOL46_004193</name>
    <name evidence="1" type="ORF">FOZ61_004527</name>
</gene>
<accession>A0A7J6KIT3</accession>
<sequence>LSREAEMSHRGELSIPAEQFHGIVRGLVRYDGDSGLRSEDIELAKTVAAARLTEESDPASTGRIVWSKFLDYVIAADEVLHMQASRSSLAHEFRPSQLNHAASA</sequence>
<comment type="caution">
    <text evidence="1">The sequence shown here is derived from an EMBL/GenBank/DDBJ whole genome shotgun (WGS) entry which is preliminary data.</text>
</comment>
<dbReference type="EMBL" id="JABAHT010002576">
    <property type="protein sequence ID" value="KAF4647183.1"/>
    <property type="molecule type" value="Genomic_DNA"/>
</dbReference>
<evidence type="ECO:0000313" key="4">
    <source>
        <dbReference type="Proteomes" id="UP000572268"/>
    </source>
</evidence>
<dbReference type="Proteomes" id="UP000570595">
    <property type="component" value="Unassembled WGS sequence"/>
</dbReference>
<organism evidence="1 3">
    <name type="scientific">Perkinsus olseni</name>
    <name type="common">Perkinsus atlanticus</name>
    <dbReference type="NCBI Taxonomy" id="32597"/>
    <lineage>
        <taxon>Eukaryota</taxon>
        <taxon>Sar</taxon>
        <taxon>Alveolata</taxon>
        <taxon>Perkinsozoa</taxon>
        <taxon>Perkinsea</taxon>
        <taxon>Perkinsida</taxon>
        <taxon>Perkinsidae</taxon>
        <taxon>Perkinsus</taxon>
    </lineage>
</organism>
<reference evidence="3 4" key="1">
    <citation type="submission" date="2020-04" db="EMBL/GenBank/DDBJ databases">
        <title>Perkinsus olseni comparative genomics.</title>
        <authorList>
            <person name="Bogema D.R."/>
        </authorList>
    </citation>
    <scope>NUCLEOTIDE SEQUENCE [LARGE SCALE GENOMIC DNA]</scope>
    <source>
        <strain evidence="1">ATCC PRA-179</strain>
        <strain evidence="2">ATCC PRA-31</strain>
    </source>
</reference>
<protein>
    <submittedName>
        <fullName evidence="1">Uncharacterized protein</fullName>
    </submittedName>
</protein>
<dbReference type="Proteomes" id="UP000572268">
    <property type="component" value="Unassembled WGS sequence"/>
</dbReference>
<feature type="non-terminal residue" evidence="1">
    <location>
        <position position="104"/>
    </location>
</feature>
<evidence type="ECO:0000313" key="1">
    <source>
        <dbReference type="EMBL" id="KAF4647183.1"/>
    </source>
</evidence>
<proteinExistence type="predicted"/>
<dbReference type="EMBL" id="JABANN010002579">
    <property type="protein sequence ID" value="KAF4647468.1"/>
    <property type="molecule type" value="Genomic_DNA"/>
</dbReference>
<name>A0A7J6KIT3_PEROL</name>